<proteinExistence type="predicted"/>
<sequence length="558" mass="58005">MSDDPADAGAAASRPGAVSNEGAGQSANAVPRQGAGPSGNAVPRQGGVPSEGAGQNENPVAEAAGVTKRFGATVALNDVGLRVAPGEAHALVGRNGAGKSTLVSILTGLTRPDHGRISFNGEAAPPVSDPNAWRRHVACVYQKSMIIPSLSVAENLYLNRQDLGGGGRISWRALRSRAADLLDTWGIDVDPRAEAGSLTVEQRQTLEIARALSFGARFIILDEPTAQLDGAGIERLFDRLRTLRDAGVAFLFISHHLQEVYELCQTVTVYRDARHVLTAPVAELGREALVEAMTGEATGLREIGSGAAPIDDAAREALTVDGLGVQGIYQDVSFRIRAGEVLGLAGAVGAGATALGETIVGLRRATAGTVSVDGRPVRPGSVPASLAAGIGFVPEDRHREGLVPLRSIAENMTLTVTQLLGRFGFVSAGARRDAARELMERLDVKAAGPDQPVSALSGGNQQKVVMGRALAGSPQVLVLLRPTAGVDVKSKESLLGTVATAASDGCAALIVSDELDDLRAADRVIVMFHGRVVGEFARGWDDRRMVAAIEGLSGEHDS</sequence>
<dbReference type="Proteomes" id="UP000642748">
    <property type="component" value="Unassembled WGS sequence"/>
</dbReference>
<dbReference type="AlphaFoldDB" id="A0A8J3VVU9"/>
<evidence type="ECO:0000313" key="7">
    <source>
        <dbReference type="EMBL" id="GIH21057.1"/>
    </source>
</evidence>
<evidence type="ECO:0000313" key="8">
    <source>
        <dbReference type="Proteomes" id="UP000642748"/>
    </source>
</evidence>
<evidence type="ECO:0000256" key="4">
    <source>
        <dbReference type="ARBA" id="ARBA00022840"/>
    </source>
</evidence>
<dbReference type="Gene3D" id="3.40.50.300">
    <property type="entry name" value="P-loop containing nucleotide triphosphate hydrolases"/>
    <property type="match status" value="2"/>
</dbReference>
<dbReference type="GO" id="GO:0016887">
    <property type="term" value="F:ATP hydrolysis activity"/>
    <property type="evidence" value="ECO:0007669"/>
    <property type="project" value="InterPro"/>
</dbReference>
<keyword evidence="8" id="KW-1185">Reference proteome</keyword>
<dbReference type="GO" id="GO:0005524">
    <property type="term" value="F:ATP binding"/>
    <property type="evidence" value="ECO:0007669"/>
    <property type="project" value="UniProtKB-KW"/>
</dbReference>
<gene>
    <name evidence="7" type="ORF">Raf01_92290</name>
</gene>
<reference evidence="7" key="1">
    <citation type="submission" date="2021-01" db="EMBL/GenBank/DDBJ databases">
        <title>Whole genome shotgun sequence of Rugosimonospora africana NBRC 104875.</title>
        <authorList>
            <person name="Komaki H."/>
            <person name="Tamura T."/>
        </authorList>
    </citation>
    <scope>NUCLEOTIDE SEQUENCE</scope>
    <source>
        <strain evidence="7">NBRC 104875</strain>
    </source>
</reference>
<keyword evidence="1" id="KW-0813">Transport</keyword>
<keyword evidence="4 7" id="KW-0067">ATP-binding</keyword>
<dbReference type="InterPro" id="IPR003593">
    <property type="entry name" value="AAA+_ATPase"/>
</dbReference>
<accession>A0A8J3VVU9</accession>
<dbReference type="EMBL" id="BONZ01000115">
    <property type="protein sequence ID" value="GIH21057.1"/>
    <property type="molecule type" value="Genomic_DNA"/>
</dbReference>
<protein>
    <submittedName>
        <fullName evidence="7">Multidrug ABC transporter ATP-binding protein</fullName>
    </submittedName>
</protein>
<evidence type="ECO:0000256" key="5">
    <source>
        <dbReference type="SAM" id="MobiDB-lite"/>
    </source>
</evidence>
<dbReference type="PROSITE" id="PS50893">
    <property type="entry name" value="ABC_TRANSPORTER_2"/>
    <property type="match status" value="2"/>
</dbReference>
<dbReference type="RefSeq" id="WP_239134509.1">
    <property type="nucleotide sequence ID" value="NZ_BONZ01000115.1"/>
</dbReference>
<evidence type="ECO:0000256" key="3">
    <source>
        <dbReference type="ARBA" id="ARBA00022741"/>
    </source>
</evidence>
<dbReference type="CDD" id="cd03216">
    <property type="entry name" value="ABC_Carb_Monos_I"/>
    <property type="match status" value="1"/>
</dbReference>
<feature type="compositionally biased region" description="Low complexity" evidence="5">
    <location>
        <begin position="7"/>
        <end position="17"/>
    </location>
</feature>
<dbReference type="InterPro" id="IPR017871">
    <property type="entry name" value="ABC_transporter-like_CS"/>
</dbReference>
<dbReference type="Pfam" id="PF00005">
    <property type="entry name" value="ABC_tran"/>
    <property type="match status" value="2"/>
</dbReference>
<evidence type="ECO:0000256" key="2">
    <source>
        <dbReference type="ARBA" id="ARBA00022737"/>
    </source>
</evidence>
<feature type="domain" description="ABC transporter" evidence="6">
    <location>
        <begin position="61"/>
        <end position="297"/>
    </location>
</feature>
<comment type="caution">
    <text evidence="7">The sequence shown here is derived from an EMBL/GenBank/DDBJ whole genome shotgun (WGS) entry which is preliminary data.</text>
</comment>
<dbReference type="PANTHER" id="PTHR43790:SF9">
    <property type="entry name" value="GALACTOFURANOSE TRANSPORTER ATP-BINDING PROTEIN YTFR"/>
    <property type="match status" value="1"/>
</dbReference>
<dbReference type="SMART" id="SM00382">
    <property type="entry name" value="AAA"/>
    <property type="match status" value="2"/>
</dbReference>
<dbReference type="InterPro" id="IPR027417">
    <property type="entry name" value="P-loop_NTPase"/>
</dbReference>
<keyword evidence="2" id="KW-0677">Repeat</keyword>
<feature type="region of interest" description="Disordered" evidence="5">
    <location>
        <begin position="1"/>
        <end position="57"/>
    </location>
</feature>
<dbReference type="PROSITE" id="PS00211">
    <property type="entry name" value="ABC_TRANSPORTER_1"/>
    <property type="match status" value="1"/>
</dbReference>
<feature type="domain" description="ABC transporter" evidence="6">
    <location>
        <begin position="308"/>
        <end position="554"/>
    </location>
</feature>
<dbReference type="PANTHER" id="PTHR43790">
    <property type="entry name" value="CARBOHYDRATE TRANSPORT ATP-BINDING PROTEIN MG119-RELATED"/>
    <property type="match status" value="1"/>
</dbReference>
<dbReference type="InterPro" id="IPR050107">
    <property type="entry name" value="ABC_carbohydrate_import_ATPase"/>
</dbReference>
<dbReference type="CDD" id="cd03215">
    <property type="entry name" value="ABC_Carb_Monos_II"/>
    <property type="match status" value="1"/>
</dbReference>
<keyword evidence="3" id="KW-0547">Nucleotide-binding</keyword>
<evidence type="ECO:0000256" key="1">
    <source>
        <dbReference type="ARBA" id="ARBA00022448"/>
    </source>
</evidence>
<name>A0A8J3VVU9_9ACTN</name>
<evidence type="ECO:0000259" key="6">
    <source>
        <dbReference type="PROSITE" id="PS50893"/>
    </source>
</evidence>
<dbReference type="SUPFAM" id="SSF52540">
    <property type="entry name" value="P-loop containing nucleoside triphosphate hydrolases"/>
    <property type="match status" value="2"/>
</dbReference>
<dbReference type="InterPro" id="IPR003439">
    <property type="entry name" value="ABC_transporter-like_ATP-bd"/>
</dbReference>
<organism evidence="7 8">
    <name type="scientific">Rugosimonospora africana</name>
    <dbReference type="NCBI Taxonomy" id="556532"/>
    <lineage>
        <taxon>Bacteria</taxon>
        <taxon>Bacillati</taxon>
        <taxon>Actinomycetota</taxon>
        <taxon>Actinomycetes</taxon>
        <taxon>Micromonosporales</taxon>
        <taxon>Micromonosporaceae</taxon>
        <taxon>Rugosimonospora</taxon>
    </lineage>
</organism>